<keyword evidence="3" id="KW-1185">Reference proteome</keyword>
<evidence type="ECO:0000256" key="1">
    <source>
        <dbReference type="SAM" id="MobiDB-lite"/>
    </source>
</evidence>
<dbReference type="Proteomes" id="UP001066276">
    <property type="component" value="Chromosome 3_2"/>
</dbReference>
<comment type="caution">
    <text evidence="2">The sequence shown here is derived from an EMBL/GenBank/DDBJ whole genome shotgun (WGS) entry which is preliminary data.</text>
</comment>
<dbReference type="AlphaFoldDB" id="A0AAV7TJ85"/>
<feature type="region of interest" description="Disordered" evidence="1">
    <location>
        <begin position="21"/>
        <end position="71"/>
    </location>
</feature>
<reference evidence="2" key="1">
    <citation type="journal article" date="2022" name="bioRxiv">
        <title>Sequencing and chromosome-scale assembly of the giantPleurodeles waltlgenome.</title>
        <authorList>
            <person name="Brown T."/>
            <person name="Elewa A."/>
            <person name="Iarovenko S."/>
            <person name="Subramanian E."/>
            <person name="Araus A.J."/>
            <person name="Petzold A."/>
            <person name="Susuki M."/>
            <person name="Suzuki K.-i.T."/>
            <person name="Hayashi T."/>
            <person name="Toyoda A."/>
            <person name="Oliveira C."/>
            <person name="Osipova E."/>
            <person name="Leigh N.D."/>
            <person name="Simon A."/>
            <person name="Yun M.H."/>
        </authorList>
    </citation>
    <scope>NUCLEOTIDE SEQUENCE</scope>
    <source>
        <strain evidence="2">20211129_DDA</strain>
        <tissue evidence="2">Liver</tissue>
    </source>
</reference>
<name>A0AAV7TJ85_PLEWA</name>
<gene>
    <name evidence="2" type="ORF">NDU88_001784</name>
</gene>
<feature type="compositionally biased region" description="Basic and acidic residues" evidence="1">
    <location>
        <begin position="27"/>
        <end position="45"/>
    </location>
</feature>
<accession>A0AAV7TJ85</accession>
<feature type="region of interest" description="Disordered" evidence="1">
    <location>
        <begin position="100"/>
        <end position="153"/>
    </location>
</feature>
<sequence length="153" mass="16334">MEVLQCRIRVTGTRRVCGPGLGRSGVTKREQRWAERRRVGRHDNPAADTGGGKPARKAQTRPDQSYKARAELGGDAECWMPVSASRWGRGYVLLAATEACNSPDCSRGGDDPAAEIGRGKPTGKAPAGPDRSYEARAELGRGEESRAPVSDSG</sequence>
<organism evidence="2 3">
    <name type="scientific">Pleurodeles waltl</name>
    <name type="common">Iberian ribbed newt</name>
    <dbReference type="NCBI Taxonomy" id="8319"/>
    <lineage>
        <taxon>Eukaryota</taxon>
        <taxon>Metazoa</taxon>
        <taxon>Chordata</taxon>
        <taxon>Craniata</taxon>
        <taxon>Vertebrata</taxon>
        <taxon>Euteleostomi</taxon>
        <taxon>Amphibia</taxon>
        <taxon>Batrachia</taxon>
        <taxon>Caudata</taxon>
        <taxon>Salamandroidea</taxon>
        <taxon>Salamandridae</taxon>
        <taxon>Pleurodelinae</taxon>
        <taxon>Pleurodeles</taxon>
    </lineage>
</organism>
<evidence type="ECO:0000313" key="2">
    <source>
        <dbReference type="EMBL" id="KAJ1176506.1"/>
    </source>
</evidence>
<feature type="compositionally biased region" description="Basic and acidic residues" evidence="1">
    <location>
        <begin position="131"/>
        <end position="146"/>
    </location>
</feature>
<evidence type="ECO:0000313" key="3">
    <source>
        <dbReference type="Proteomes" id="UP001066276"/>
    </source>
</evidence>
<proteinExistence type="predicted"/>
<protein>
    <submittedName>
        <fullName evidence="2">Uncharacterized protein</fullName>
    </submittedName>
</protein>
<dbReference type="EMBL" id="JANPWB010000006">
    <property type="protein sequence ID" value="KAJ1176506.1"/>
    <property type="molecule type" value="Genomic_DNA"/>
</dbReference>